<sequence>MRTMWLRSSLKRTATCTTRLLLRTLCARRSRCLLVSTCSDRL</sequence>
<dbReference type="AlphaFoldDB" id="W2G8X7"/>
<proteinExistence type="predicted"/>
<protein>
    <submittedName>
        <fullName evidence="1">Uncharacterized protein</fullName>
    </submittedName>
</protein>
<organism evidence="1">
    <name type="scientific">Phytophthora nicotianae</name>
    <name type="common">Potato buckeye rot agent</name>
    <name type="synonym">Phytophthora parasitica</name>
    <dbReference type="NCBI Taxonomy" id="4792"/>
    <lineage>
        <taxon>Eukaryota</taxon>
        <taxon>Sar</taxon>
        <taxon>Stramenopiles</taxon>
        <taxon>Oomycota</taxon>
        <taxon>Peronosporomycetes</taxon>
        <taxon>Peronosporales</taxon>
        <taxon>Peronosporaceae</taxon>
        <taxon>Phytophthora</taxon>
    </lineage>
</organism>
<reference evidence="1" key="1">
    <citation type="submission" date="2013-11" db="EMBL/GenBank/DDBJ databases">
        <title>The Genome Sequence of Phytophthora parasitica CJ02B3.</title>
        <authorList>
            <consortium name="The Broad Institute Genomics Platform"/>
            <person name="Russ C."/>
            <person name="Tyler B."/>
            <person name="Panabieres F."/>
            <person name="Shan W."/>
            <person name="Tripathy S."/>
            <person name="Grunwald N."/>
            <person name="Machado M."/>
            <person name="Johnson C.S."/>
            <person name="Arredondo F."/>
            <person name="Hong C."/>
            <person name="Coffey M."/>
            <person name="Young S.K."/>
            <person name="Zeng Q."/>
            <person name="Gargeya S."/>
            <person name="Fitzgerald M."/>
            <person name="Abouelleil A."/>
            <person name="Alvarado L."/>
            <person name="Chapman S.B."/>
            <person name="Gainer-Dewar J."/>
            <person name="Goldberg J."/>
            <person name="Griggs A."/>
            <person name="Gujja S."/>
            <person name="Hansen M."/>
            <person name="Howarth C."/>
            <person name="Imamovic A."/>
            <person name="Ireland A."/>
            <person name="Larimer J."/>
            <person name="McCowan C."/>
            <person name="Murphy C."/>
            <person name="Pearson M."/>
            <person name="Poon T.W."/>
            <person name="Priest M."/>
            <person name="Roberts A."/>
            <person name="Saif S."/>
            <person name="Shea T."/>
            <person name="Sykes S."/>
            <person name="Wortman J."/>
            <person name="Nusbaum C."/>
            <person name="Birren B."/>
        </authorList>
    </citation>
    <scope>NUCLEOTIDE SEQUENCE [LARGE SCALE GENOMIC DNA]</scope>
    <source>
        <strain evidence="1">CJ02B3</strain>
    </source>
</reference>
<name>W2G8X7_PHYNI</name>
<dbReference type="EMBL" id="KI687993">
    <property type="protein sequence ID" value="ETK79384.1"/>
    <property type="molecule type" value="Genomic_DNA"/>
</dbReference>
<evidence type="ECO:0000313" key="1">
    <source>
        <dbReference type="EMBL" id="ETK79384.1"/>
    </source>
</evidence>
<accession>W2G8X7</accession>
<gene>
    <name evidence="1" type="ORF">L915_14759</name>
</gene>
<dbReference type="Proteomes" id="UP000053236">
    <property type="component" value="Unassembled WGS sequence"/>
</dbReference>